<accession>A0A017S8R7</accession>
<dbReference type="EMBL" id="KK088432">
    <property type="protein sequence ID" value="EYE93357.1"/>
    <property type="molecule type" value="Genomic_DNA"/>
</dbReference>
<dbReference type="GeneID" id="63697595"/>
<keyword evidence="3" id="KW-1185">Reference proteome</keyword>
<gene>
    <name evidence="2" type="ORF">EURHEDRAFT_414576</name>
</gene>
<organism evidence="2 3">
    <name type="scientific">Aspergillus ruber (strain CBS 135680)</name>
    <dbReference type="NCBI Taxonomy" id="1388766"/>
    <lineage>
        <taxon>Eukaryota</taxon>
        <taxon>Fungi</taxon>
        <taxon>Dikarya</taxon>
        <taxon>Ascomycota</taxon>
        <taxon>Pezizomycotina</taxon>
        <taxon>Eurotiomycetes</taxon>
        <taxon>Eurotiomycetidae</taxon>
        <taxon>Eurotiales</taxon>
        <taxon>Aspergillaceae</taxon>
        <taxon>Aspergillus</taxon>
        <taxon>Aspergillus subgen. Aspergillus</taxon>
    </lineage>
</organism>
<keyword evidence="1" id="KW-0472">Membrane</keyword>
<dbReference type="RefSeq" id="XP_040637045.1">
    <property type="nucleotide sequence ID" value="XM_040782471.1"/>
</dbReference>
<dbReference type="AlphaFoldDB" id="A0A017S8R7"/>
<keyword evidence="1" id="KW-1133">Transmembrane helix</keyword>
<protein>
    <submittedName>
        <fullName evidence="2">Uncharacterized protein</fullName>
    </submittedName>
</protein>
<reference evidence="3" key="1">
    <citation type="journal article" date="2014" name="Nat. Commun.">
        <title>Genomic adaptations of the halophilic Dead Sea filamentous fungus Eurotium rubrum.</title>
        <authorList>
            <person name="Kis-Papo T."/>
            <person name="Weig A.R."/>
            <person name="Riley R."/>
            <person name="Persoh D."/>
            <person name="Salamov A."/>
            <person name="Sun H."/>
            <person name="Lipzen A."/>
            <person name="Wasser S.P."/>
            <person name="Rambold G."/>
            <person name="Grigoriev I.V."/>
            <person name="Nevo E."/>
        </authorList>
    </citation>
    <scope>NUCLEOTIDE SEQUENCE [LARGE SCALE GENOMIC DNA]</scope>
    <source>
        <strain evidence="3">CBS 135680</strain>
    </source>
</reference>
<evidence type="ECO:0000313" key="3">
    <source>
        <dbReference type="Proteomes" id="UP000019804"/>
    </source>
</evidence>
<evidence type="ECO:0000256" key="1">
    <source>
        <dbReference type="SAM" id="Phobius"/>
    </source>
</evidence>
<proteinExistence type="predicted"/>
<sequence length="68" mass="7350">MFIELFGARMYGRARGEKGVRSWWIPFTVLYFTAEAFGAIFGDVSGRVDSGGVCIGLGVTGISEPTKN</sequence>
<name>A0A017S8R7_ASPRC</name>
<dbReference type="Proteomes" id="UP000019804">
    <property type="component" value="Unassembled WGS sequence"/>
</dbReference>
<evidence type="ECO:0000313" key="2">
    <source>
        <dbReference type="EMBL" id="EYE93357.1"/>
    </source>
</evidence>
<dbReference type="HOGENOM" id="CLU_2793564_0_0_1"/>
<keyword evidence="1" id="KW-0812">Transmembrane</keyword>
<feature type="transmembrane region" description="Helical" evidence="1">
    <location>
        <begin position="21"/>
        <end position="41"/>
    </location>
</feature>